<evidence type="ECO:0000313" key="1">
    <source>
        <dbReference type="EMBL" id="SEK02753.1"/>
    </source>
</evidence>
<reference evidence="1 2" key="1">
    <citation type="submission" date="2016-10" db="EMBL/GenBank/DDBJ databases">
        <authorList>
            <person name="Varghese N."/>
            <person name="Submissions S."/>
        </authorList>
    </citation>
    <scope>NUCLEOTIDE SEQUENCE [LARGE SCALE GENOMIC DNA]</scope>
    <source>
        <strain evidence="1 2">LMG 22274</strain>
    </source>
</reference>
<proteinExistence type="predicted"/>
<evidence type="ECO:0000313" key="2">
    <source>
        <dbReference type="Proteomes" id="UP000183529"/>
    </source>
</evidence>
<protein>
    <submittedName>
        <fullName evidence="1">Uncharacterized protein</fullName>
    </submittedName>
</protein>
<dbReference type="AlphaFoldDB" id="A0AAQ1JW14"/>
<name>A0AAQ1JW14_9BURK</name>
<accession>A0AAQ1JW14</accession>
<dbReference type="EMBL" id="FNZM01000013">
    <property type="protein sequence ID" value="SEK02753.1"/>
    <property type="molecule type" value="Genomic_DNA"/>
</dbReference>
<organism evidence="1 2">
    <name type="scientific">Paraburkholderia tropica</name>
    <dbReference type="NCBI Taxonomy" id="92647"/>
    <lineage>
        <taxon>Bacteria</taxon>
        <taxon>Pseudomonadati</taxon>
        <taxon>Pseudomonadota</taxon>
        <taxon>Betaproteobacteria</taxon>
        <taxon>Burkholderiales</taxon>
        <taxon>Burkholderiaceae</taxon>
        <taxon>Paraburkholderia</taxon>
    </lineage>
</organism>
<gene>
    <name evidence="1" type="ORF">SAMN05216550_113210</name>
</gene>
<sequence length="80" mass="9328">MRAWGRDHANACWPLDQIREEKQRSDAFDLLEGRNDEIWREIKQLQADSAALLVKASRLQCLLVTQQVAEEARQDDRHGQ</sequence>
<comment type="caution">
    <text evidence="1">The sequence shown here is derived from an EMBL/GenBank/DDBJ whole genome shotgun (WGS) entry which is preliminary data.</text>
</comment>
<dbReference type="Proteomes" id="UP000183529">
    <property type="component" value="Unassembled WGS sequence"/>
</dbReference>